<comment type="catalytic activity">
    <reaction evidence="17 19">
        <text>alpha-ribazole + adenosylcob(III)inamide-GDP = adenosylcob(III)alamin + GMP + H(+)</text>
        <dbReference type="Rhea" id="RHEA:16049"/>
        <dbReference type="ChEBI" id="CHEBI:10329"/>
        <dbReference type="ChEBI" id="CHEBI:15378"/>
        <dbReference type="ChEBI" id="CHEBI:18408"/>
        <dbReference type="ChEBI" id="CHEBI:58115"/>
        <dbReference type="ChEBI" id="CHEBI:60487"/>
        <dbReference type="EC" id="2.7.8.26"/>
    </reaction>
</comment>
<keyword evidence="7 19" id="KW-1003">Cell membrane</keyword>
<reference evidence="21" key="1">
    <citation type="journal article" date="2019" name="Int. J. Syst. Evol. Microbiol.">
        <title>The Global Catalogue of Microorganisms (GCM) 10K type strain sequencing project: providing services to taxonomists for standard genome sequencing and annotation.</title>
        <authorList>
            <consortium name="The Broad Institute Genomics Platform"/>
            <consortium name="The Broad Institute Genome Sequencing Center for Infectious Disease"/>
            <person name="Wu L."/>
            <person name="Ma J."/>
        </authorList>
    </citation>
    <scope>NUCLEOTIDE SEQUENCE [LARGE SCALE GENOMIC DNA]</scope>
    <source>
        <strain evidence="21">JCM 18326</strain>
    </source>
</reference>
<keyword evidence="9 19" id="KW-0808">Transferase</keyword>
<evidence type="ECO:0000256" key="1">
    <source>
        <dbReference type="ARBA" id="ARBA00001946"/>
    </source>
</evidence>
<evidence type="ECO:0000256" key="2">
    <source>
        <dbReference type="ARBA" id="ARBA00004651"/>
    </source>
</evidence>
<dbReference type="Proteomes" id="UP001500298">
    <property type="component" value="Unassembled WGS sequence"/>
</dbReference>
<dbReference type="InterPro" id="IPR003805">
    <property type="entry name" value="CobS"/>
</dbReference>
<sequence length="258" mass="28912">MNTTIMHREIKIFFTAIMFYTRIPCPSWVGHDAQYMQESARYFTAIGWIVGALSAIVFWIGERLLSVELAILLSMGCSIRLTGAFHEDGFADVCDGFGGGWSKERILEIMKDSRLGTFGVVGLILLLGVKFFALNALAVEQATLFVLGGHILSRMTAARMLRRGAYVQNNNLSKAGSAANRLSLPSLLVNSTLGLLYFTLLPSYLFMWALLPMLLTEWWAFRFFKKWIGGYNGDCAGTVQQLSEIVFYLSSIVLWKFI</sequence>
<keyword evidence="8 19" id="KW-0169">Cobalamin biosynthesis</keyword>
<keyword evidence="13 19" id="KW-0472">Membrane</keyword>
<dbReference type="PANTHER" id="PTHR34148:SF1">
    <property type="entry name" value="ADENOSYLCOBINAMIDE-GDP RIBAZOLETRANSFERASE"/>
    <property type="match status" value="1"/>
</dbReference>
<evidence type="ECO:0000256" key="10">
    <source>
        <dbReference type="ARBA" id="ARBA00022692"/>
    </source>
</evidence>
<evidence type="ECO:0000313" key="20">
    <source>
        <dbReference type="EMBL" id="GAA4843463.1"/>
    </source>
</evidence>
<comment type="pathway">
    <text evidence="3 19">Cofactor biosynthesis; adenosylcobalamin biosynthesis; adenosylcobalamin from cob(II)yrinate a,c-diamide: step 7/7.</text>
</comment>
<evidence type="ECO:0000256" key="9">
    <source>
        <dbReference type="ARBA" id="ARBA00022679"/>
    </source>
</evidence>
<evidence type="ECO:0000256" key="13">
    <source>
        <dbReference type="ARBA" id="ARBA00023136"/>
    </source>
</evidence>
<keyword evidence="21" id="KW-1185">Reference proteome</keyword>
<evidence type="ECO:0000256" key="5">
    <source>
        <dbReference type="ARBA" id="ARBA00013200"/>
    </source>
</evidence>
<comment type="catalytic activity">
    <reaction evidence="18 19">
        <text>alpha-ribazole 5'-phosphate + adenosylcob(III)inamide-GDP = adenosylcob(III)alamin 5'-phosphate + GMP + H(+)</text>
        <dbReference type="Rhea" id="RHEA:23560"/>
        <dbReference type="ChEBI" id="CHEBI:15378"/>
        <dbReference type="ChEBI" id="CHEBI:57918"/>
        <dbReference type="ChEBI" id="CHEBI:58115"/>
        <dbReference type="ChEBI" id="CHEBI:60487"/>
        <dbReference type="ChEBI" id="CHEBI:60493"/>
        <dbReference type="EC" id="2.7.8.26"/>
    </reaction>
</comment>
<protein>
    <recommendedName>
        <fullName evidence="6 19">Adenosylcobinamide-GDP ribazoletransferase</fullName>
        <ecNumber evidence="5 19">2.7.8.26</ecNumber>
    </recommendedName>
    <alternativeName>
        <fullName evidence="16 19">Cobalamin synthase</fullName>
    </alternativeName>
    <alternativeName>
        <fullName evidence="15 19">Cobalamin-5'-phosphate synthase</fullName>
    </alternativeName>
</protein>
<dbReference type="HAMAP" id="MF_00719">
    <property type="entry name" value="CobS"/>
    <property type="match status" value="1"/>
</dbReference>
<feature type="transmembrane region" description="Helical" evidence="19">
    <location>
        <begin position="42"/>
        <end position="61"/>
    </location>
</feature>
<name>A0ABP9DF32_9BACT</name>
<proteinExistence type="inferred from homology"/>
<keyword evidence="11 19" id="KW-0460">Magnesium</keyword>
<evidence type="ECO:0000256" key="12">
    <source>
        <dbReference type="ARBA" id="ARBA00022989"/>
    </source>
</evidence>
<accession>A0ABP9DF32</accession>
<evidence type="ECO:0000256" key="14">
    <source>
        <dbReference type="ARBA" id="ARBA00025228"/>
    </source>
</evidence>
<evidence type="ECO:0000256" key="7">
    <source>
        <dbReference type="ARBA" id="ARBA00022475"/>
    </source>
</evidence>
<dbReference type="PANTHER" id="PTHR34148">
    <property type="entry name" value="ADENOSYLCOBINAMIDE-GDP RIBAZOLETRANSFERASE"/>
    <property type="match status" value="1"/>
</dbReference>
<evidence type="ECO:0000256" key="16">
    <source>
        <dbReference type="ARBA" id="ARBA00032853"/>
    </source>
</evidence>
<evidence type="ECO:0000256" key="18">
    <source>
        <dbReference type="ARBA" id="ARBA00049504"/>
    </source>
</evidence>
<evidence type="ECO:0000256" key="11">
    <source>
        <dbReference type="ARBA" id="ARBA00022842"/>
    </source>
</evidence>
<dbReference type="RefSeq" id="WP_345373316.1">
    <property type="nucleotide sequence ID" value="NZ_BAABJX010000048.1"/>
</dbReference>
<comment type="subcellular location">
    <subcellularLocation>
        <location evidence="2 19">Cell membrane</location>
        <topology evidence="2 19">Multi-pass membrane protein</topology>
    </subcellularLocation>
</comment>
<feature type="transmembrane region" description="Helical" evidence="19">
    <location>
        <begin position="115"/>
        <end position="136"/>
    </location>
</feature>
<comment type="function">
    <text evidence="14 19">Joins adenosylcobinamide-GDP and alpha-ribazole to generate adenosylcobalamin (Ado-cobalamin). Also synthesizes adenosylcobalamin 5'-phosphate from adenosylcobinamide-GDP and alpha-ribazole 5'-phosphate.</text>
</comment>
<comment type="similarity">
    <text evidence="4 19">Belongs to the CobS family.</text>
</comment>
<evidence type="ECO:0000256" key="4">
    <source>
        <dbReference type="ARBA" id="ARBA00010561"/>
    </source>
</evidence>
<gene>
    <name evidence="19" type="primary">cobS</name>
    <name evidence="20" type="ORF">GCM10023331_30510</name>
</gene>
<evidence type="ECO:0000256" key="17">
    <source>
        <dbReference type="ARBA" id="ARBA00048623"/>
    </source>
</evidence>
<evidence type="ECO:0000256" key="8">
    <source>
        <dbReference type="ARBA" id="ARBA00022573"/>
    </source>
</evidence>
<evidence type="ECO:0000256" key="3">
    <source>
        <dbReference type="ARBA" id="ARBA00004663"/>
    </source>
</evidence>
<feature type="transmembrane region" description="Helical" evidence="19">
    <location>
        <begin position="12"/>
        <end position="30"/>
    </location>
</feature>
<evidence type="ECO:0000256" key="19">
    <source>
        <dbReference type="HAMAP-Rule" id="MF_00719"/>
    </source>
</evidence>
<dbReference type="EMBL" id="BAABJX010000048">
    <property type="protein sequence ID" value="GAA4843463.1"/>
    <property type="molecule type" value="Genomic_DNA"/>
</dbReference>
<evidence type="ECO:0000313" key="21">
    <source>
        <dbReference type="Proteomes" id="UP001500298"/>
    </source>
</evidence>
<evidence type="ECO:0000256" key="15">
    <source>
        <dbReference type="ARBA" id="ARBA00032605"/>
    </source>
</evidence>
<dbReference type="NCBIfam" id="NF001277">
    <property type="entry name" value="PRK00235.1-3"/>
    <property type="match status" value="1"/>
</dbReference>
<evidence type="ECO:0000256" key="6">
    <source>
        <dbReference type="ARBA" id="ARBA00015850"/>
    </source>
</evidence>
<dbReference type="Pfam" id="PF02654">
    <property type="entry name" value="CobS"/>
    <property type="match status" value="1"/>
</dbReference>
<dbReference type="EC" id="2.7.8.26" evidence="5 19"/>
<keyword evidence="10 19" id="KW-0812">Transmembrane</keyword>
<comment type="caution">
    <text evidence="19">Lacks conserved residue(s) required for the propagation of feature annotation.</text>
</comment>
<comment type="cofactor">
    <cofactor evidence="1 19">
        <name>Mg(2+)</name>
        <dbReference type="ChEBI" id="CHEBI:18420"/>
    </cofactor>
</comment>
<organism evidence="20 21">
    <name type="scientific">Algivirga pacifica</name>
    <dbReference type="NCBI Taxonomy" id="1162670"/>
    <lineage>
        <taxon>Bacteria</taxon>
        <taxon>Pseudomonadati</taxon>
        <taxon>Bacteroidota</taxon>
        <taxon>Cytophagia</taxon>
        <taxon>Cytophagales</taxon>
        <taxon>Flammeovirgaceae</taxon>
        <taxon>Algivirga</taxon>
    </lineage>
</organism>
<comment type="caution">
    <text evidence="20">The sequence shown here is derived from an EMBL/GenBank/DDBJ whole genome shotgun (WGS) entry which is preliminary data.</text>
</comment>
<keyword evidence="12 19" id="KW-1133">Transmembrane helix</keyword>